<dbReference type="Gene3D" id="1.10.533.10">
    <property type="entry name" value="Death Domain, Fas"/>
    <property type="match status" value="1"/>
</dbReference>
<evidence type="ECO:0000313" key="14">
    <source>
        <dbReference type="Proteomes" id="UP000198287"/>
    </source>
</evidence>
<feature type="compositionally biased region" description="Polar residues" evidence="11">
    <location>
        <begin position="563"/>
        <end position="572"/>
    </location>
</feature>
<dbReference type="SUPFAM" id="SSF47986">
    <property type="entry name" value="DEATH domain"/>
    <property type="match status" value="1"/>
</dbReference>
<keyword evidence="4" id="KW-0808">Transferase</keyword>
<dbReference type="InterPro" id="IPR000488">
    <property type="entry name" value="Death_dom"/>
</dbReference>
<evidence type="ECO:0000256" key="3">
    <source>
        <dbReference type="ARBA" id="ARBA00022527"/>
    </source>
</evidence>
<evidence type="ECO:0000256" key="1">
    <source>
        <dbReference type="ARBA" id="ARBA00008718"/>
    </source>
</evidence>
<feature type="compositionally biased region" description="Low complexity" evidence="11">
    <location>
        <begin position="166"/>
        <end position="179"/>
    </location>
</feature>
<keyword evidence="14" id="KW-1185">Reference proteome</keyword>
<keyword evidence="5 10" id="KW-0547">Nucleotide-binding</keyword>
<feature type="domain" description="Protein kinase" evidence="12">
    <location>
        <begin position="207"/>
        <end position="490"/>
    </location>
</feature>
<accession>A0A226DFL9</accession>
<feature type="compositionally biased region" description="Pro residues" evidence="11">
    <location>
        <begin position="546"/>
        <end position="555"/>
    </location>
</feature>
<dbReference type="GO" id="GO:0007165">
    <property type="term" value="P:signal transduction"/>
    <property type="evidence" value="ECO:0007669"/>
    <property type="project" value="InterPro"/>
</dbReference>
<dbReference type="AlphaFoldDB" id="A0A226DFL9"/>
<dbReference type="SMART" id="SM00220">
    <property type="entry name" value="S_TKc"/>
    <property type="match status" value="1"/>
</dbReference>
<evidence type="ECO:0000313" key="13">
    <source>
        <dbReference type="EMBL" id="OXA43371.1"/>
    </source>
</evidence>
<dbReference type="InterPro" id="IPR000719">
    <property type="entry name" value="Prot_kinase_dom"/>
</dbReference>
<dbReference type="InterPro" id="IPR001245">
    <property type="entry name" value="Ser-Thr/Tyr_kinase_cat_dom"/>
</dbReference>
<dbReference type="GO" id="GO:0005524">
    <property type="term" value="F:ATP binding"/>
    <property type="evidence" value="ECO:0007669"/>
    <property type="project" value="UniProtKB-UniRule"/>
</dbReference>
<evidence type="ECO:0000256" key="11">
    <source>
        <dbReference type="SAM" id="MobiDB-lite"/>
    </source>
</evidence>
<dbReference type="OrthoDB" id="4062651at2759"/>
<dbReference type="EMBL" id="LNIX01000022">
    <property type="protein sequence ID" value="OXA43371.1"/>
    <property type="molecule type" value="Genomic_DNA"/>
</dbReference>
<dbReference type="GO" id="GO:0045087">
    <property type="term" value="P:innate immune response"/>
    <property type="evidence" value="ECO:0007669"/>
    <property type="project" value="UniProtKB-ARBA"/>
</dbReference>
<comment type="catalytic activity">
    <reaction evidence="9">
        <text>L-seryl-[protein] + ATP = O-phospho-L-seryl-[protein] + ADP + H(+)</text>
        <dbReference type="Rhea" id="RHEA:17989"/>
        <dbReference type="Rhea" id="RHEA-COMP:9863"/>
        <dbReference type="Rhea" id="RHEA-COMP:11604"/>
        <dbReference type="ChEBI" id="CHEBI:15378"/>
        <dbReference type="ChEBI" id="CHEBI:29999"/>
        <dbReference type="ChEBI" id="CHEBI:30616"/>
        <dbReference type="ChEBI" id="CHEBI:83421"/>
        <dbReference type="ChEBI" id="CHEBI:456216"/>
        <dbReference type="EC" id="2.7.11.1"/>
    </reaction>
</comment>
<dbReference type="Gene3D" id="1.10.510.10">
    <property type="entry name" value="Transferase(Phosphotransferase) domain 1"/>
    <property type="match status" value="1"/>
</dbReference>
<dbReference type="Proteomes" id="UP000198287">
    <property type="component" value="Unassembled WGS sequence"/>
</dbReference>
<evidence type="ECO:0000256" key="7">
    <source>
        <dbReference type="ARBA" id="ARBA00022840"/>
    </source>
</evidence>
<evidence type="ECO:0000256" key="6">
    <source>
        <dbReference type="ARBA" id="ARBA00022777"/>
    </source>
</evidence>
<dbReference type="PROSITE" id="PS00107">
    <property type="entry name" value="PROTEIN_KINASE_ATP"/>
    <property type="match status" value="1"/>
</dbReference>
<dbReference type="CDD" id="cd14066">
    <property type="entry name" value="STKc_IRAK"/>
    <property type="match status" value="1"/>
</dbReference>
<dbReference type="PROSITE" id="PS50011">
    <property type="entry name" value="PROTEIN_KINASE_DOM"/>
    <property type="match status" value="1"/>
</dbReference>
<keyword evidence="3" id="KW-0723">Serine/threonine-protein kinase</keyword>
<dbReference type="Gene3D" id="3.30.200.20">
    <property type="entry name" value="Phosphorylase Kinase, domain 1"/>
    <property type="match status" value="1"/>
</dbReference>
<comment type="catalytic activity">
    <reaction evidence="8">
        <text>L-threonyl-[protein] + ATP = O-phospho-L-threonyl-[protein] + ADP + H(+)</text>
        <dbReference type="Rhea" id="RHEA:46608"/>
        <dbReference type="Rhea" id="RHEA-COMP:11060"/>
        <dbReference type="Rhea" id="RHEA-COMP:11605"/>
        <dbReference type="ChEBI" id="CHEBI:15378"/>
        <dbReference type="ChEBI" id="CHEBI:30013"/>
        <dbReference type="ChEBI" id="CHEBI:30616"/>
        <dbReference type="ChEBI" id="CHEBI:61977"/>
        <dbReference type="ChEBI" id="CHEBI:456216"/>
        <dbReference type="EC" id="2.7.11.1"/>
    </reaction>
</comment>
<evidence type="ECO:0000256" key="10">
    <source>
        <dbReference type="PROSITE-ProRule" id="PRU10141"/>
    </source>
</evidence>
<dbReference type="STRING" id="158441.A0A226DFL9"/>
<dbReference type="PANTHER" id="PTHR27001">
    <property type="entry name" value="OS01G0253100 PROTEIN"/>
    <property type="match status" value="1"/>
</dbReference>
<dbReference type="Pfam" id="PF00531">
    <property type="entry name" value="Death"/>
    <property type="match status" value="1"/>
</dbReference>
<dbReference type="GO" id="GO:0005886">
    <property type="term" value="C:plasma membrane"/>
    <property type="evidence" value="ECO:0007669"/>
    <property type="project" value="TreeGrafter"/>
</dbReference>
<reference evidence="13 14" key="1">
    <citation type="submission" date="2015-12" db="EMBL/GenBank/DDBJ databases">
        <title>The genome of Folsomia candida.</title>
        <authorList>
            <person name="Faddeeva A."/>
            <person name="Derks M.F."/>
            <person name="Anvar Y."/>
            <person name="Smit S."/>
            <person name="Van Straalen N."/>
            <person name="Roelofs D."/>
        </authorList>
    </citation>
    <scope>NUCLEOTIDE SEQUENCE [LARGE SCALE GENOMIC DNA]</scope>
    <source>
        <strain evidence="13 14">VU population</strain>
        <tissue evidence="13">Whole body</tissue>
    </source>
</reference>
<dbReference type="SUPFAM" id="SSF56112">
    <property type="entry name" value="Protein kinase-like (PK-like)"/>
    <property type="match status" value="1"/>
</dbReference>
<evidence type="ECO:0000259" key="12">
    <source>
        <dbReference type="PROSITE" id="PS50011"/>
    </source>
</evidence>
<evidence type="ECO:0000256" key="5">
    <source>
        <dbReference type="ARBA" id="ARBA00022741"/>
    </source>
</evidence>
<evidence type="ECO:0000256" key="9">
    <source>
        <dbReference type="ARBA" id="ARBA00048679"/>
    </source>
</evidence>
<keyword evidence="6 13" id="KW-0418">Kinase</keyword>
<dbReference type="GO" id="GO:0004674">
    <property type="term" value="F:protein serine/threonine kinase activity"/>
    <property type="evidence" value="ECO:0007669"/>
    <property type="project" value="UniProtKB-KW"/>
</dbReference>
<dbReference type="InterPro" id="IPR017441">
    <property type="entry name" value="Protein_kinase_ATP_BS"/>
</dbReference>
<organism evidence="13 14">
    <name type="scientific">Folsomia candida</name>
    <name type="common">Springtail</name>
    <dbReference type="NCBI Taxonomy" id="158441"/>
    <lineage>
        <taxon>Eukaryota</taxon>
        <taxon>Metazoa</taxon>
        <taxon>Ecdysozoa</taxon>
        <taxon>Arthropoda</taxon>
        <taxon>Hexapoda</taxon>
        <taxon>Collembola</taxon>
        <taxon>Entomobryomorpha</taxon>
        <taxon>Isotomoidea</taxon>
        <taxon>Isotomidae</taxon>
        <taxon>Proisotominae</taxon>
        <taxon>Folsomia</taxon>
    </lineage>
</organism>
<dbReference type="PANTHER" id="PTHR27001:SF939">
    <property type="entry name" value="INTERLEUKIN 1 RECEPTOR ASSOCIATED KINASE 1"/>
    <property type="match status" value="1"/>
</dbReference>
<gene>
    <name evidence="13" type="ORF">Fcan01_21766</name>
</gene>
<dbReference type="Pfam" id="PF07714">
    <property type="entry name" value="PK_Tyr_Ser-Thr"/>
    <property type="match status" value="1"/>
</dbReference>
<dbReference type="FunFam" id="1.10.510.10:FF:000754">
    <property type="entry name" value="Interleukin-1 receptor-associated kinase"/>
    <property type="match status" value="1"/>
</dbReference>
<evidence type="ECO:0000256" key="2">
    <source>
        <dbReference type="ARBA" id="ARBA00012513"/>
    </source>
</evidence>
<feature type="region of interest" description="Disordered" evidence="11">
    <location>
        <begin position="518"/>
        <end position="637"/>
    </location>
</feature>
<proteinExistence type="inferred from homology"/>
<keyword evidence="7 10" id="KW-0067">ATP-binding</keyword>
<dbReference type="EC" id="2.7.11.1" evidence="2"/>
<feature type="compositionally biased region" description="Low complexity" evidence="11">
    <location>
        <begin position="575"/>
        <end position="598"/>
    </location>
</feature>
<sequence>MNSSSTERSSASATTLKYIYDLPFFDRKEICRIFDENSQWETLGGGLMGYSSSELSEFGRVLYRGGSPTDALLTSWGNQNHTLLELFTLCARLYNGRAMKVLAKYVDPKYHAYMPDDTDFHATQLLVALDPPKLHQPIPEMVNSPKKKIINVDDKNGGGADRGAADGKMGAAGHGAKPAKPADALSSSVGLLPPIAYAELTAATSGWDKRNMLGKGGFGTVYKGNWKNTAVAIKRMEHRPNEAYVESQMKQSLGEMRFLNSYRHDNILPLYGYCLDGPHPCLVYQFMTNGSLEDRILCRQRTPPLSWHLRFHMAKGVACGIQFLHSIGPQPLIHGDIKSANILLDRNFEAKVGDFGLAREMTTPGGAGLNASYVKVSRVHGTRPYLPDEYLRSKKLSTKVDTYSFGIVLFELATGLRAYEEQRQKKFLKDMVEEFEGITDKLKDAKGGGDNPDVFPVLVNLGRHCTERLAKKRPEMVEVLKSLEAAMPYATSSIRTLSTHVTGLPYLFELPISRPGSLGIPPHTSYMTNRNSPEMRAGSPHWIGPGGPPPFPSGLPSPGGVRKSSQNSSPPVSQYPPLLINQQPLQPVHAPSPHLYSPHHPPPAEPILIPTTNSNTPTTRPSIGTSPTSNSSNASNHAPLQNQATFAAASPLMIDTVLPSPKNPPPPEFLLIQPSPEPVLPATVCAPIQEANSNLGTDEDDDMYLPLVLEHKKTTRVPLGVITSASQDEENTDFDTVIPLITELGIKNDG</sequence>
<dbReference type="InterPro" id="IPR008271">
    <property type="entry name" value="Ser/Thr_kinase_AS"/>
</dbReference>
<evidence type="ECO:0000256" key="8">
    <source>
        <dbReference type="ARBA" id="ARBA00047899"/>
    </source>
</evidence>
<feature type="compositionally biased region" description="Low complexity" evidence="11">
    <location>
        <begin position="610"/>
        <end position="637"/>
    </location>
</feature>
<protein>
    <recommendedName>
        <fullName evidence="2">non-specific serine/threonine protein kinase</fullName>
        <ecNumber evidence="2">2.7.11.1</ecNumber>
    </recommendedName>
</protein>
<evidence type="ECO:0000256" key="4">
    <source>
        <dbReference type="ARBA" id="ARBA00022679"/>
    </source>
</evidence>
<feature type="region of interest" description="Disordered" evidence="11">
    <location>
        <begin position="153"/>
        <end position="179"/>
    </location>
</feature>
<dbReference type="PROSITE" id="PS00108">
    <property type="entry name" value="PROTEIN_KINASE_ST"/>
    <property type="match status" value="1"/>
</dbReference>
<name>A0A226DFL9_FOLCA</name>
<dbReference type="InterPro" id="IPR011029">
    <property type="entry name" value="DEATH-like_dom_sf"/>
</dbReference>
<dbReference type="InterPro" id="IPR011009">
    <property type="entry name" value="Kinase-like_dom_sf"/>
</dbReference>
<comment type="similarity">
    <text evidence="1">Belongs to the protein kinase superfamily. TKL Ser/Thr protein kinase family. Pelle subfamily.</text>
</comment>
<feature type="binding site" evidence="10">
    <location>
        <position position="234"/>
    </location>
    <ligand>
        <name>ATP</name>
        <dbReference type="ChEBI" id="CHEBI:30616"/>
    </ligand>
</feature>
<comment type="caution">
    <text evidence="13">The sequence shown here is derived from an EMBL/GenBank/DDBJ whole genome shotgun (WGS) entry which is preliminary data.</text>
</comment>
<dbReference type="OMA" id="ELGFNFM"/>